<gene>
    <name evidence="5" type="ORF">HPB48_016052</name>
</gene>
<dbReference type="InterPro" id="IPR050373">
    <property type="entry name" value="Fibrinogen_C-term_domain"/>
</dbReference>
<dbReference type="PROSITE" id="PS51406">
    <property type="entry name" value="FIBRINOGEN_C_2"/>
    <property type="match status" value="1"/>
</dbReference>
<dbReference type="InterPro" id="IPR020837">
    <property type="entry name" value="Fibrinogen_CS"/>
</dbReference>
<evidence type="ECO:0000313" key="5">
    <source>
        <dbReference type="EMBL" id="KAH9377322.1"/>
    </source>
</evidence>
<keyword evidence="1" id="KW-1015">Disulfide bond</keyword>
<dbReference type="EMBL" id="JABSTR010000008">
    <property type="protein sequence ID" value="KAH9377322.1"/>
    <property type="molecule type" value="Genomic_DNA"/>
</dbReference>
<feature type="compositionally biased region" description="Basic and acidic residues" evidence="2">
    <location>
        <begin position="1"/>
        <end position="12"/>
    </location>
</feature>
<feature type="transmembrane region" description="Helical" evidence="3">
    <location>
        <begin position="75"/>
        <end position="99"/>
    </location>
</feature>
<dbReference type="SUPFAM" id="SSF56496">
    <property type="entry name" value="Fibrinogen C-terminal domain-like"/>
    <property type="match status" value="1"/>
</dbReference>
<feature type="region of interest" description="Disordered" evidence="2">
    <location>
        <begin position="1"/>
        <end position="23"/>
    </location>
</feature>
<accession>A0A9J6GPZ7</accession>
<feature type="domain" description="Fibrinogen C-terminal" evidence="4">
    <location>
        <begin position="132"/>
        <end position="360"/>
    </location>
</feature>
<dbReference type="InterPro" id="IPR002181">
    <property type="entry name" value="Fibrinogen_a/b/g_C_dom"/>
</dbReference>
<dbReference type="AlphaFoldDB" id="A0A9J6GPZ7"/>
<dbReference type="Gene3D" id="3.90.215.10">
    <property type="entry name" value="Gamma Fibrinogen, chain A, domain 1"/>
    <property type="match status" value="1"/>
</dbReference>
<comment type="caution">
    <text evidence="5">The sequence shown here is derived from an EMBL/GenBank/DDBJ whole genome shotgun (WGS) entry which is preliminary data.</text>
</comment>
<dbReference type="PANTHER" id="PTHR19143">
    <property type="entry name" value="FIBRINOGEN/TENASCIN/ANGIOPOEITIN"/>
    <property type="match status" value="1"/>
</dbReference>
<evidence type="ECO:0000259" key="4">
    <source>
        <dbReference type="PROSITE" id="PS51406"/>
    </source>
</evidence>
<dbReference type="CDD" id="cd00087">
    <property type="entry name" value="FReD"/>
    <property type="match status" value="1"/>
</dbReference>
<dbReference type="InterPro" id="IPR014716">
    <property type="entry name" value="Fibrinogen_a/b/g_C_1"/>
</dbReference>
<dbReference type="InterPro" id="IPR036056">
    <property type="entry name" value="Fibrinogen-like_C"/>
</dbReference>
<evidence type="ECO:0000256" key="3">
    <source>
        <dbReference type="SAM" id="Phobius"/>
    </source>
</evidence>
<dbReference type="SMART" id="SM00186">
    <property type="entry name" value="FBG"/>
    <property type="match status" value="1"/>
</dbReference>
<dbReference type="Proteomes" id="UP000821853">
    <property type="component" value="Unassembled WGS sequence"/>
</dbReference>
<keyword evidence="3" id="KW-1133">Transmembrane helix</keyword>
<proteinExistence type="predicted"/>
<protein>
    <recommendedName>
        <fullName evidence="4">Fibrinogen C-terminal domain-containing protein</fullName>
    </recommendedName>
</protein>
<dbReference type="VEuPathDB" id="VectorBase:HLOH_057276"/>
<name>A0A9J6GPZ7_HAELO</name>
<dbReference type="OMA" id="ESNESHW"/>
<dbReference type="Pfam" id="PF00147">
    <property type="entry name" value="Fibrinogen_C"/>
    <property type="match status" value="1"/>
</dbReference>
<sequence>MFPKTRDAKNKANEGNSGIGRKTVGESNESHWVIFLFDTNSQCPTIKWFQETFINMQGINLRSSYIISEGSIQRCFFFVIPGKMTASVLAGVFLAAYVLSHAACAMAAPGVQPSIAQAEERVMELAKILSDIKNSIRPRHCEDLLHAGQTLSGLYTVFPRATDLTGKIVYCDMDTDGGGWTVIQRRGQYGNDVYYFYRNWTEYAMGFGDPAKEHWIGNNVLHALTSDPEEMALRIVLTNHTGDTVSVDYERIQVASEEEFFKLKLGKHLGPPGWDSLSNGNDCGFTTYDQDHDKDAGNCAVTFRGAWWYEACHRSNLNGLNYNGPHKSYADGIEWSVRDSPVDLQHYSYPKVQMMIRPAGSQIDRRSNALSSL</sequence>
<evidence type="ECO:0000256" key="2">
    <source>
        <dbReference type="SAM" id="MobiDB-lite"/>
    </source>
</evidence>
<keyword evidence="6" id="KW-1185">Reference proteome</keyword>
<evidence type="ECO:0000256" key="1">
    <source>
        <dbReference type="ARBA" id="ARBA00023157"/>
    </source>
</evidence>
<dbReference type="PANTHER" id="PTHR19143:SF458">
    <property type="entry name" value="FIBRINOGEN C-TERMINAL DOMAIN-CONTAINING PROTEIN-RELATED"/>
    <property type="match status" value="1"/>
</dbReference>
<dbReference type="PROSITE" id="PS00514">
    <property type="entry name" value="FIBRINOGEN_C_1"/>
    <property type="match status" value="1"/>
</dbReference>
<dbReference type="NCBIfam" id="NF040941">
    <property type="entry name" value="GGGWT_bact"/>
    <property type="match status" value="1"/>
</dbReference>
<dbReference type="OrthoDB" id="6145874at2759"/>
<evidence type="ECO:0000313" key="6">
    <source>
        <dbReference type="Proteomes" id="UP000821853"/>
    </source>
</evidence>
<organism evidence="5 6">
    <name type="scientific">Haemaphysalis longicornis</name>
    <name type="common">Bush tick</name>
    <dbReference type="NCBI Taxonomy" id="44386"/>
    <lineage>
        <taxon>Eukaryota</taxon>
        <taxon>Metazoa</taxon>
        <taxon>Ecdysozoa</taxon>
        <taxon>Arthropoda</taxon>
        <taxon>Chelicerata</taxon>
        <taxon>Arachnida</taxon>
        <taxon>Acari</taxon>
        <taxon>Parasitiformes</taxon>
        <taxon>Ixodida</taxon>
        <taxon>Ixodoidea</taxon>
        <taxon>Ixodidae</taxon>
        <taxon>Haemaphysalinae</taxon>
        <taxon>Haemaphysalis</taxon>
    </lineage>
</organism>
<dbReference type="GO" id="GO:0005615">
    <property type="term" value="C:extracellular space"/>
    <property type="evidence" value="ECO:0007669"/>
    <property type="project" value="TreeGrafter"/>
</dbReference>
<reference evidence="5 6" key="1">
    <citation type="journal article" date="2020" name="Cell">
        <title>Large-Scale Comparative Analyses of Tick Genomes Elucidate Their Genetic Diversity and Vector Capacities.</title>
        <authorList>
            <consortium name="Tick Genome and Microbiome Consortium (TIGMIC)"/>
            <person name="Jia N."/>
            <person name="Wang J."/>
            <person name="Shi W."/>
            <person name="Du L."/>
            <person name="Sun Y."/>
            <person name="Zhan W."/>
            <person name="Jiang J.F."/>
            <person name="Wang Q."/>
            <person name="Zhang B."/>
            <person name="Ji P."/>
            <person name="Bell-Sakyi L."/>
            <person name="Cui X.M."/>
            <person name="Yuan T.T."/>
            <person name="Jiang B.G."/>
            <person name="Yang W.F."/>
            <person name="Lam T.T."/>
            <person name="Chang Q.C."/>
            <person name="Ding S.J."/>
            <person name="Wang X.J."/>
            <person name="Zhu J.G."/>
            <person name="Ruan X.D."/>
            <person name="Zhao L."/>
            <person name="Wei J.T."/>
            <person name="Ye R.Z."/>
            <person name="Que T.C."/>
            <person name="Du C.H."/>
            <person name="Zhou Y.H."/>
            <person name="Cheng J.X."/>
            <person name="Dai P.F."/>
            <person name="Guo W.B."/>
            <person name="Han X.H."/>
            <person name="Huang E.J."/>
            <person name="Li L.F."/>
            <person name="Wei W."/>
            <person name="Gao Y.C."/>
            <person name="Liu J.Z."/>
            <person name="Shao H.Z."/>
            <person name="Wang X."/>
            <person name="Wang C.C."/>
            <person name="Yang T.C."/>
            <person name="Huo Q.B."/>
            <person name="Li W."/>
            <person name="Chen H.Y."/>
            <person name="Chen S.E."/>
            <person name="Zhou L.G."/>
            <person name="Ni X.B."/>
            <person name="Tian J.H."/>
            <person name="Sheng Y."/>
            <person name="Liu T."/>
            <person name="Pan Y.S."/>
            <person name="Xia L.Y."/>
            <person name="Li J."/>
            <person name="Zhao F."/>
            <person name="Cao W.C."/>
        </authorList>
    </citation>
    <scope>NUCLEOTIDE SEQUENCE [LARGE SCALE GENOMIC DNA]</scope>
    <source>
        <strain evidence="5">HaeL-2018</strain>
    </source>
</reference>
<keyword evidence="3" id="KW-0812">Transmembrane</keyword>
<keyword evidence="3" id="KW-0472">Membrane</keyword>